<dbReference type="Proteomes" id="UP000245695">
    <property type="component" value="Chromosome 1"/>
</dbReference>
<sequence length="247" mass="28591">MQYYVNKEDLQYFTYDNKSSADYGIIITKTNQLSGPERNIEVIEVDGRNEPILNDKGNYKLFELKLECSIDSEFVNINDVARDIKGWLQSNFHFKKLILSDDPEHYYEAACINKLDIEEVIEQLGEFQVVFLCKPLKRVVYGENKIILTTPKIIHNNYITSSPHIKVVGSGDITIKINNQNLILKCVEDEIEVDSDIMNCYKTIDGIITNQNNKMYSDFPILEEGRNNISWTGNITRLEIIPRWVVL</sequence>
<dbReference type="KEGG" id="rhom:FRIFI_1388"/>
<dbReference type="AlphaFoldDB" id="A0A2P2BRE0"/>
<dbReference type="NCBIfam" id="TIGR01633">
    <property type="entry name" value="phi3626_gp14_N"/>
    <property type="match status" value="1"/>
</dbReference>
<protein>
    <submittedName>
        <fullName evidence="1">Phage tail protein</fullName>
    </submittedName>
</protein>
<proteinExistence type="predicted"/>
<dbReference type="EMBL" id="LN650648">
    <property type="protein sequence ID" value="CEI72923.1"/>
    <property type="molecule type" value="Genomic_DNA"/>
</dbReference>
<reference evidence="1 2" key="1">
    <citation type="submission" date="2014-09" db="EMBL/GenBank/DDBJ databases">
        <authorList>
            <person name="Hornung B.V."/>
        </authorList>
    </citation>
    <scope>NUCLEOTIDE SEQUENCE [LARGE SCALE GENOMIC DNA]</scope>
    <source>
        <strain evidence="1 2">FRIFI</strain>
    </source>
</reference>
<evidence type="ECO:0000313" key="2">
    <source>
        <dbReference type="Proteomes" id="UP000245695"/>
    </source>
</evidence>
<accession>A0A2P2BRE0</accession>
<name>A0A2P2BRE0_9FIRM</name>
<evidence type="ECO:0000313" key="1">
    <source>
        <dbReference type="EMBL" id="CEI72923.1"/>
    </source>
</evidence>
<gene>
    <name evidence="1" type="ORF">FRIFI_1388</name>
</gene>
<keyword evidence="2" id="KW-1185">Reference proteome</keyword>
<dbReference type="Gene3D" id="2.40.30.200">
    <property type="match status" value="1"/>
</dbReference>
<dbReference type="InterPro" id="IPR006520">
    <property type="entry name" value="Dit_BPSPP_N"/>
</dbReference>
<dbReference type="RefSeq" id="WP_166505419.1">
    <property type="nucleotide sequence ID" value="NZ_LN650648.1"/>
</dbReference>
<organism evidence="1 2">
    <name type="scientific">Romboutsia hominis</name>
    <dbReference type="NCBI Taxonomy" id="1507512"/>
    <lineage>
        <taxon>Bacteria</taxon>
        <taxon>Bacillati</taxon>
        <taxon>Bacillota</taxon>
        <taxon>Clostridia</taxon>
        <taxon>Peptostreptococcales</taxon>
        <taxon>Peptostreptococcaceae</taxon>
        <taxon>Romboutsia</taxon>
    </lineage>
</organism>